<reference evidence="1 2" key="2">
    <citation type="journal article" date="1986" name="Med. Microbiol. Immunol.">
        <title>Insect iridescent virus type 6 induced toxic degenerative hepatitis in mice.</title>
        <authorList>
            <person name="Lorbacher de Ruiz H."/>
            <person name="Gelderblom H."/>
            <person name="Hofmann W."/>
            <person name="Darai G."/>
        </authorList>
    </citation>
    <scope>NUCLEOTIDE SEQUENCE [LARGE SCALE GENOMIC DNA]</scope>
</reference>
<reference evidence="1 2" key="7">
    <citation type="journal article" date="1993" name="J. Gen. Virol.">
        <title>Identification of the gene encoding the major capsid protein of insect iridescent virus type 6 by polymerase chain reaction.</title>
        <authorList>
            <person name="Stohwasser R."/>
            <person name="Raab K."/>
            <person name="Schnitzler P."/>
            <person name="Janssen W."/>
            <person name="Darai G."/>
        </authorList>
    </citation>
    <scope>NUCLEOTIDE SEQUENCE [LARGE SCALE GENOMIC DNA]</scope>
</reference>
<organismHost>
    <name type="scientific">Acheta domesticus</name>
    <name type="common">House cricket</name>
    <dbReference type="NCBI Taxonomy" id="6997"/>
</organismHost>
<dbReference type="GeneID" id="1733232"/>
<dbReference type="RefSeq" id="NP_149503.1">
    <property type="nucleotide sequence ID" value="NC_003038.1"/>
</dbReference>
<protein>
    <submittedName>
        <fullName evidence="1">040R</fullName>
    </submittedName>
</protein>
<reference evidence="1 2" key="3">
    <citation type="journal article" date="1987" name="Virology">
        <title>Molecular cloning and physical mapping of the genome of insect iridescent virus type 6: further evidence for circular permutation of the viral genome.</title>
        <authorList>
            <person name="Schnitzler P."/>
            <person name="Soltau J.B."/>
            <person name="Fischer M."/>
            <person name="Reisner H."/>
            <person name="Scholz J."/>
            <person name="Delius H."/>
            <person name="Darai G."/>
        </authorList>
    </citation>
    <scope>NUCLEOTIDE SEQUENCE [LARGE SCALE GENOMIC DNA]</scope>
</reference>
<organismHost>
    <name type="scientific">Gryllus bimaculatus</name>
    <name type="common">Two-spotted cricket</name>
    <dbReference type="NCBI Taxonomy" id="6999"/>
</organismHost>
<organism evidence="1 2">
    <name type="scientific">Invertebrate iridescent virus 6</name>
    <name type="common">IIV-6</name>
    <name type="synonym">Chilo iridescent virus</name>
    <dbReference type="NCBI Taxonomy" id="176652"/>
    <lineage>
        <taxon>Viruses</taxon>
        <taxon>Varidnaviria</taxon>
        <taxon>Bamfordvirae</taxon>
        <taxon>Nucleocytoviricota</taxon>
        <taxon>Megaviricetes</taxon>
        <taxon>Pimascovirales</taxon>
        <taxon>Pimascovirales incertae sedis</taxon>
        <taxon>Iridoviridae</taxon>
        <taxon>Betairidovirinae</taxon>
        <taxon>Iridovirus</taxon>
        <taxon>Iridovirus chilo1</taxon>
    </lineage>
</organism>
<name>Q91G58_IIV6</name>
<dbReference type="KEGG" id="vg:1733232"/>
<organismHost>
    <name type="scientific">Chilo suppressalis</name>
    <name type="common">Asiatic rice borer moth</name>
    <dbReference type="NCBI Taxonomy" id="168631"/>
</organismHost>
<proteinExistence type="predicted"/>
<evidence type="ECO:0000313" key="1">
    <source>
        <dbReference type="EMBL" id="AAK81974.1"/>
    </source>
</evidence>
<reference evidence="1 2" key="10">
    <citation type="journal article" date="1994" name="Nucleic Acids Res.">
        <title>Identification of genes encoding zinc finger proteins, non-histone chromosomal HMG protein homologue, and a putative GTP phosphohydrolase in the genome of Chilo iridescent virus.</title>
        <authorList>
            <person name="Schnitzler P."/>
            <person name="Hug M."/>
            <person name="Handermann M."/>
            <person name="Janssen W."/>
            <person name="Koonin E.V."/>
            <person name="Delius H."/>
            <person name="Darai C."/>
        </authorList>
    </citation>
    <scope>NUCLEOTIDE SEQUENCE [LARGE SCALE GENOMIC DNA]</scope>
</reference>
<reference evidence="1 2" key="5">
    <citation type="journal article" date="1992" name="Virus Genes">
        <title>Identification and mapping of origins of DNA replication within the DNA sequences of the genome of insect iridescent virus type 6.</title>
        <authorList>
            <person name="Handermann M."/>
            <person name="Schnitzler P."/>
            <person name="Rosen-Wolff A."/>
            <person name="Raab K."/>
            <person name="Sonntag K.C."/>
            <person name="Darai G."/>
        </authorList>
    </citation>
    <scope>NUCLEOTIDE SEQUENCE [LARGE SCALE GENOMIC DNA]</scope>
</reference>
<reference evidence="1 2" key="9">
    <citation type="journal article" date="1994" name="J. Gen. Virol.">
        <title>Insect iridescent virus type 6 encodes a polypeptide related to the largest subunit of eukaryotic RNA polymerase II.</title>
        <authorList>
            <person name="Schnitzler P."/>
            <person name="Sonntag K.C."/>
            <person name="Muller M."/>
            <person name="Janssen W."/>
            <person name="Bugert J.J."/>
            <person name="Koonin E.V."/>
            <person name="Darai G."/>
        </authorList>
    </citation>
    <scope>NUCLEOTIDE SEQUENCE [LARGE SCALE GENOMIC DNA]</scope>
</reference>
<dbReference type="EMBL" id="AF303741">
    <property type="protein sequence ID" value="AAK81974.1"/>
    <property type="molecule type" value="Genomic_DNA"/>
</dbReference>
<dbReference type="Proteomes" id="UP000001359">
    <property type="component" value="Segment"/>
</dbReference>
<reference evidence="1 2" key="4">
    <citation type="journal article" date="1988" name="Virology">
        <title>Identification and characterization of the repetitive DNA element in the genome of insect iridescent virus type 6.</title>
        <authorList>
            <person name="Fischer M."/>
            <person name="Schnitzler P."/>
            <person name="Delius H."/>
            <person name="Darai G."/>
        </authorList>
    </citation>
    <scope>NUCLEOTIDE SEQUENCE [LARGE SCALE GENOMIC DNA]</scope>
</reference>
<reference evidence="1 2" key="12">
    <citation type="journal article" date="1997" name="Virus Genes">
        <title>The DNA sequence of Chilo iridescent virus between the genome coordinates 0.101 and 0.391; similarities in coding strategy between insect and vertebrate iridoviruses.</title>
        <authorList>
            <person name="Bahr U."/>
            <person name="Tidona C.A."/>
            <person name="Darai G."/>
        </authorList>
    </citation>
    <scope>NUCLEOTIDE SEQUENCE [LARGE SCALE GENOMIC DNA]</scope>
</reference>
<reference evidence="1 2" key="8">
    <citation type="journal article" date="1994" name="Intervirology">
        <title>Identification of the primary structure and the coding capacity of the genome of insect iridescent virus type 6 between the genome coordinates 0.310 and 0.347 (7990 bp).</title>
        <authorList>
            <person name="Sonntag K.C."/>
            <person name="Schnitzler P."/>
            <person name="Janssen W."/>
            <person name="Darai G."/>
        </authorList>
    </citation>
    <scope>NUCLEOTIDE SEQUENCE [LARGE SCALE GENOMIC DNA]</scope>
</reference>
<organismHost>
    <name type="scientific">Gryllus campestris</name>
    <dbReference type="NCBI Taxonomy" id="58607"/>
</organismHost>
<keyword evidence="2" id="KW-1185">Reference proteome</keyword>
<reference evidence="1 2" key="15">
    <citation type="journal article" date="2001" name="Virology">
        <title>Analysis of the first complete DNA sequence of an invertebrate iridovirus: coding strategy of the genome of Chilo iridescent virus.</title>
        <authorList>
            <person name="Jakob N.J."/>
            <person name="Muller K."/>
            <person name="Bahr U."/>
            <person name="Darai G."/>
        </authorList>
    </citation>
    <scope>NUCLEOTIDE SEQUENCE [LARGE SCALE GENOMIC DNA]</scope>
</reference>
<reference evidence="1 2" key="1">
    <citation type="journal article" date="1984" name="J. Virol.">
        <title>DNA analysis of insect iridescent virus 6: evidence for circular permutation and terminal redundancy.</title>
        <authorList>
            <person name="Delius H."/>
            <person name="Darai G."/>
            <person name="Fluegel R.M."/>
        </authorList>
    </citation>
    <scope>NUCLEOTIDE SEQUENCE [LARGE SCALE GENOMIC DNA]</scope>
</reference>
<sequence length="40" mass="4905">MVITILINLIKKFNLLTMNMYCHYWSCTSSRHFRKRKPCL</sequence>
<reference evidence="1 2" key="11">
    <citation type="journal article" date="1994" name="Virus Genes">
        <title>Chilo iridescent virus encodes a putative helicase belonging to a distinct family within the "DEAD/H" superfamily: implications for the evolution of large DNA viruses.</title>
        <authorList>
            <person name="Sonntag K.C."/>
            <person name="Schnitzler P."/>
            <person name="Koonin E.V."/>
            <person name="Darai G."/>
        </authorList>
    </citation>
    <scope>NUCLEOTIDE SEQUENCE [LARGE SCALE GENOMIC DNA]</scope>
</reference>
<reference evidence="1 2" key="6">
    <citation type="journal article" date="1992" name="Virus Genes">
        <title>Characterization of the third origin of DNA replication of the genome of insect iridescent virus type 6.</title>
        <authorList>
            <person name="Sonntag K.C."/>
            <person name="Darai G."/>
        </authorList>
    </citation>
    <scope>NUCLEOTIDE SEQUENCE [LARGE SCALE GENOMIC DNA]</scope>
</reference>
<reference evidence="1 2" key="13">
    <citation type="journal article" date="1998" name="Virus Genes">
        <title>Identification of a thymidylate synthase gene within the genome of Chilo iridescent virus.</title>
        <authorList>
            <person name="Muller K."/>
            <person name="Tidona C.A."/>
            <person name="Bahr U."/>
            <person name="Darai G."/>
        </authorList>
    </citation>
    <scope>NUCLEOTIDE SEQUENCE [LARGE SCALE GENOMIC DNA]</scope>
</reference>
<evidence type="ECO:0000313" key="2">
    <source>
        <dbReference type="Proteomes" id="UP000001359"/>
    </source>
</evidence>
<organismHost>
    <name type="scientific">Spodoptera frugiperda</name>
    <name type="common">Fall armyworm</name>
    <dbReference type="NCBI Taxonomy" id="7108"/>
</organismHost>
<reference evidence="1 2" key="14">
    <citation type="journal article" date="1999" name="Virus Genes">
        <title>Identification of a gene cluster within the genome of Chilo iridescent virus encoding enzymes involved in viral DNA replication and processing.</title>
        <authorList>
            <person name="Muller K."/>
            <person name="Tidona C.A."/>
            <person name="Darai G."/>
        </authorList>
    </citation>
    <scope>NUCLEOTIDE SEQUENCE [LARGE SCALE GENOMIC DNA]</scope>
</reference>
<accession>Q91G58</accession>